<dbReference type="AlphaFoldDB" id="A0A9P4TCN7"/>
<dbReference type="Pfam" id="PF24476">
    <property type="entry name" value="DUF7580"/>
    <property type="match status" value="1"/>
</dbReference>
<evidence type="ECO:0000313" key="3">
    <source>
        <dbReference type="EMBL" id="KAF3000785.1"/>
    </source>
</evidence>
<dbReference type="GO" id="GO:0005524">
    <property type="term" value="F:ATP binding"/>
    <property type="evidence" value="ECO:0007669"/>
    <property type="project" value="UniProtKB-UniRule"/>
</dbReference>
<reference evidence="3" key="1">
    <citation type="submission" date="2019-04" db="EMBL/GenBank/DDBJ databases">
        <title>Sequencing of skin fungus with MAO and IRED activity.</title>
        <authorList>
            <person name="Marsaioli A.J."/>
            <person name="Bonatto J.M.C."/>
            <person name="Reis Junior O."/>
        </authorList>
    </citation>
    <scope>NUCLEOTIDE SEQUENCE</scope>
    <source>
        <strain evidence="3">30M1</strain>
    </source>
</reference>
<dbReference type="GO" id="GO:0004672">
    <property type="term" value="F:protein kinase activity"/>
    <property type="evidence" value="ECO:0007669"/>
    <property type="project" value="InterPro"/>
</dbReference>
<organism evidence="3 4">
    <name type="scientific">Curvularia kusanoi</name>
    <name type="common">Cochliobolus kusanoi</name>
    <dbReference type="NCBI Taxonomy" id="90978"/>
    <lineage>
        <taxon>Eukaryota</taxon>
        <taxon>Fungi</taxon>
        <taxon>Dikarya</taxon>
        <taxon>Ascomycota</taxon>
        <taxon>Pezizomycotina</taxon>
        <taxon>Dothideomycetes</taxon>
        <taxon>Pleosporomycetidae</taxon>
        <taxon>Pleosporales</taxon>
        <taxon>Pleosporineae</taxon>
        <taxon>Pleosporaceae</taxon>
        <taxon>Curvularia</taxon>
    </lineage>
</organism>
<keyword evidence="1" id="KW-0547">Nucleotide-binding</keyword>
<feature type="binding site" evidence="1">
    <location>
        <position position="101"/>
    </location>
    <ligand>
        <name>ATP</name>
        <dbReference type="ChEBI" id="CHEBI:30616"/>
    </ligand>
</feature>
<evidence type="ECO:0000259" key="2">
    <source>
        <dbReference type="PROSITE" id="PS50011"/>
    </source>
</evidence>
<keyword evidence="4" id="KW-1185">Reference proteome</keyword>
<keyword evidence="1" id="KW-0067">ATP-binding</keyword>
<comment type="caution">
    <text evidence="3">The sequence shown here is derived from an EMBL/GenBank/DDBJ whole genome shotgun (WGS) entry which is preliminary data.</text>
</comment>
<dbReference type="Proteomes" id="UP000801428">
    <property type="component" value="Unassembled WGS sequence"/>
</dbReference>
<proteinExistence type="predicted"/>
<dbReference type="CDD" id="cd00180">
    <property type="entry name" value="PKc"/>
    <property type="match status" value="1"/>
</dbReference>
<dbReference type="InterPro" id="IPR056002">
    <property type="entry name" value="DUF7580"/>
</dbReference>
<protein>
    <recommendedName>
        <fullName evidence="2">Protein kinase domain-containing protein</fullName>
    </recommendedName>
</protein>
<accession>A0A9P4TCN7</accession>
<dbReference type="PROSITE" id="PS50011">
    <property type="entry name" value="PROTEIN_KINASE_DOM"/>
    <property type="match status" value="1"/>
</dbReference>
<dbReference type="InterPro" id="IPR011009">
    <property type="entry name" value="Kinase-like_dom_sf"/>
</dbReference>
<dbReference type="Gene3D" id="1.10.510.10">
    <property type="entry name" value="Transferase(Phosphotransferase) domain 1"/>
    <property type="match status" value="2"/>
</dbReference>
<gene>
    <name evidence="3" type="ORF">E8E13_005487</name>
</gene>
<dbReference type="EMBL" id="SWKU01000014">
    <property type="protein sequence ID" value="KAF3000785.1"/>
    <property type="molecule type" value="Genomic_DNA"/>
</dbReference>
<dbReference type="PANTHER" id="PTHR37542:SF3">
    <property type="entry name" value="PRION-INHIBITION AND PROPAGATION HELO DOMAIN-CONTAINING PROTEIN"/>
    <property type="match status" value="1"/>
</dbReference>
<sequence length="852" mass="97720">MTFMEKGELIDLRLPFDCSTLSQLLSKTNLAIADFEENQWEFIAPIFSRGTVHRELRPEFVLPFMKDDKIGRGAFGTVHEITLHPQNQDMEAAFQKKLVRKELEHSGNHRIELENLAILSHLRHPNIVELLASYSHDGKNNLIFPLAEGGTLFDLFNQERSNAPFKSKLAFLSAIAGLASAVEQVHDFAENRIDLKLMGCHYDLRPKNILVSGDRLILADFGLSRFKKPTEDSATMYKVGAGDYRAPECEDLDDQDFQKHMIRRSSDIWSFGCILAELITYMTHGSNGVTEFRTSRHFWKGNGQYSYFHCGPNEPNTAVAKWLLQVSSENSRTDKMLVELILRMMSMDAKARPMAKDVTAILRLIALCELSERVNRSFDSYLSENPSSLDALIERTRFQSWQYALGIFKDQGTPDLAIGASTWHWSDFDSTLGILKKIQDKIKSLSSFSPGRAPFYHLTELNDRLDDTLVGEMSDKSHLFFRVYILENKNEPALQNIQNTIDAFSLPTEIRMRAALQHMNALAMENSGKNDCIRRIDEKTIKIPPGFKEHITGLHIEDGIEHPILVEWRDFGRQSADEIVQNELLVRVDTIARMLAEKKPEKFCTLDCRGFFYSPRRSTFGLVFDFPHAGPLDHKALEPLSLHSLLKDTFDRPKDHPILDDRFWIAHKLCQSMSDFHLVGWLHKGLSSFNVLFFPTSGLLEDDWFRQPYVVGFSHSRPDEVSSYTGGPESARTNYYQHPSYFVDKKFCAEYDYYSLGLVLLEIGVWCPLSNIIKKHQRDSYEQIRQFLIEKQLPLLKKSMGRHYYEAVKSCLQVDRDRLQLNGESQTNNVKSLHLQFDAKVVKVIAKLVKGL</sequence>
<dbReference type="InterPro" id="IPR000719">
    <property type="entry name" value="Prot_kinase_dom"/>
</dbReference>
<dbReference type="Pfam" id="PF00069">
    <property type="entry name" value="Pkinase"/>
    <property type="match status" value="1"/>
</dbReference>
<dbReference type="SUPFAM" id="SSF56112">
    <property type="entry name" value="Protein kinase-like (PK-like)"/>
    <property type="match status" value="2"/>
</dbReference>
<feature type="domain" description="Protein kinase" evidence="2">
    <location>
        <begin position="64"/>
        <end position="365"/>
    </location>
</feature>
<dbReference type="InterPro" id="IPR017441">
    <property type="entry name" value="Protein_kinase_ATP_BS"/>
</dbReference>
<dbReference type="PANTHER" id="PTHR37542">
    <property type="entry name" value="HELO DOMAIN-CONTAINING PROTEIN-RELATED"/>
    <property type="match status" value="1"/>
</dbReference>
<dbReference type="PROSITE" id="PS00107">
    <property type="entry name" value="PROTEIN_KINASE_ATP"/>
    <property type="match status" value="1"/>
</dbReference>
<evidence type="ECO:0000256" key="1">
    <source>
        <dbReference type="PROSITE-ProRule" id="PRU10141"/>
    </source>
</evidence>
<dbReference type="OrthoDB" id="4062651at2759"/>
<evidence type="ECO:0000313" key="4">
    <source>
        <dbReference type="Proteomes" id="UP000801428"/>
    </source>
</evidence>
<name>A0A9P4TCN7_CURKU</name>